<dbReference type="EMBL" id="CP003642">
    <property type="protein sequence ID" value="AFZ27833.1"/>
    <property type="molecule type" value="Genomic_DNA"/>
</dbReference>
<dbReference type="Proteomes" id="UP000010475">
    <property type="component" value="Chromosome"/>
</dbReference>
<gene>
    <name evidence="1" type="ORF">Cylst_5849</name>
</gene>
<dbReference type="OrthoDB" id="6809238at2"/>
<accession>K9X5R8</accession>
<reference evidence="1 2" key="1">
    <citation type="submission" date="2012-06" db="EMBL/GenBank/DDBJ databases">
        <title>Finished chromosome of genome of Cylindrospermum stagnale PCC 7417.</title>
        <authorList>
            <consortium name="US DOE Joint Genome Institute"/>
            <person name="Gugger M."/>
            <person name="Coursin T."/>
            <person name="Rippka R."/>
            <person name="Tandeau De Marsac N."/>
            <person name="Huntemann M."/>
            <person name="Wei C.-L."/>
            <person name="Han J."/>
            <person name="Detter J.C."/>
            <person name="Han C."/>
            <person name="Tapia R."/>
            <person name="Chen A."/>
            <person name="Kyrpides N."/>
            <person name="Mavromatis K."/>
            <person name="Markowitz V."/>
            <person name="Szeto E."/>
            <person name="Ivanova N."/>
            <person name="Pagani I."/>
            <person name="Pati A."/>
            <person name="Goodwin L."/>
            <person name="Nordberg H.P."/>
            <person name="Cantor M.N."/>
            <person name="Hua S.X."/>
            <person name="Woyke T."/>
            <person name="Kerfeld C.A."/>
        </authorList>
    </citation>
    <scope>NUCLEOTIDE SEQUENCE [LARGE SCALE GENOMIC DNA]</scope>
    <source>
        <strain evidence="1 2">PCC 7417</strain>
    </source>
</reference>
<evidence type="ECO:0008006" key="3">
    <source>
        <dbReference type="Google" id="ProtNLM"/>
    </source>
</evidence>
<dbReference type="eggNOG" id="ENOG5033UU1">
    <property type="taxonomic scope" value="Bacteria"/>
</dbReference>
<protein>
    <recommendedName>
        <fullName evidence="3">DUF4365 domain-containing protein</fullName>
    </recommendedName>
</protein>
<organism evidence="1 2">
    <name type="scientific">Cylindrospermum stagnale PCC 7417</name>
    <dbReference type="NCBI Taxonomy" id="56107"/>
    <lineage>
        <taxon>Bacteria</taxon>
        <taxon>Bacillati</taxon>
        <taxon>Cyanobacteriota</taxon>
        <taxon>Cyanophyceae</taxon>
        <taxon>Nostocales</taxon>
        <taxon>Nostocaceae</taxon>
        <taxon>Cylindrospermum</taxon>
    </lineage>
</organism>
<evidence type="ECO:0000313" key="1">
    <source>
        <dbReference type="EMBL" id="AFZ27833.1"/>
    </source>
</evidence>
<sequence>MRSGISEFSYGYAVTEALIYDNRTSLTAAPFFPSLIDEGKKGYDLRLDRPGQPLFLQFKLSDYMRGRSNTTEIQKSLFTGAFYRMHLRPKKSSGGRHGSDQHQLLMDWESKGNEVYYVAPVFHELDDFNKAYLNHQILQRSIYIPPSDIGSLPDDKEHHVAFQVPGKAFRLSEPQEIPSPLSFEIFSDRLLTRLSFSNDLTLISSVQRLVPPLVEMYSSYRRNLLMNIPSIEQLQERFPNSLLQVAFLSKILFDCNFYIVQDSDRIIDIE</sequence>
<dbReference type="KEGG" id="csg:Cylst_5849"/>
<dbReference type="HOGENOM" id="CLU_1041571_0_0_3"/>
<name>K9X5R8_9NOST</name>
<dbReference type="RefSeq" id="WP_015211067.1">
    <property type="nucleotide sequence ID" value="NC_019757.1"/>
</dbReference>
<evidence type="ECO:0000313" key="2">
    <source>
        <dbReference type="Proteomes" id="UP000010475"/>
    </source>
</evidence>
<keyword evidence="2" id="KW-1185">Reference proteome</keyword>
<dbReference type="AlphaFoldDB" id="K9X5R8"/>
<proteinExistence type="predicted"/>